<feature type="chain" id="PRO_5036210246" description="carbonic anhydrase" evidence="8">
    <location>
        <begin position="27"/>
        <end position="362"/>
    </location>
</feature>
<evidence type="ECO:0000256" key="3">
    <source>
        <dbReference type="ARBA" id="ARBA00022723"/>
    </source>
</evidence>
<feature type="signal peptide" evidence="8">
    <location>
        <begin position="1"/>
        <end position="26"/>
    </location>
</feature>
<keyword evidence="3" id="KW-0479">Metal-binding</keyword>
<protein>
    <recommendedName>
        <fullName evidence="2">carbonic anhydrase</fullName>
        <ecNumber evidence="2">4.2.1.1</ecNumber>
    </recommendedName>
</protein>
<name>A0A7R9BR12_9CRUS</name>
<evidence type="ECO:0000256" key="7">
    <source>
        <dbReference type="SAM" id="MobiDB-lite"/>
    </source>
</evidence>
<accession>A0A7R9BR12</accession>
<comment type="similarity">
    <text evidence="1">Belongs to the alpha-carbonic anhydrase family.</text>
</comment>
<dbReference type="EC" id="4.2.1.1" evidence="2"/>
<dbReference type="Proteomes" id="UP000678499">
    <property type="component" value="Unassembled WGS sequence"/>
</dbReference>
<evidence type="ECO:0000256" key="1">
    <source>
        <dbReference type="ARBA" id="ARBA00010718"/>
    </source>
</evidence>
<evidence type="ECO:0000256" key="2">
    <source>
        <dbReference type="ARBA" id="ARBA00012925"/>
    </source>
</evidence>
<keyword evidence="4" id="KW-0862">Zinc</keyword>
<gene>
    <name evidence="10" type="ORF">NMOB1V02_LOCUS6715</name>
</gene>
<dbReference type="InterPro" id="IPR001148">
    <property type="entry name" value="CA_dom"/>
</dbReference>
<reference evidence="10" key="1">
    <citation type="submission" date="2020-11" db="EMBL/GenBank/DDBJ databases">
        <authorList>
            <person name="Tran Van P."/>
        </authorList>
    </citation>
    <scope>NUCLEOTIDE SEQUENCE</scope>
</reference>
<dbReference type="GO" id="GO:0004089">
    <property type="term" value="F:carbonate dehydratase activity"/>
    <property type="evidence" value="ECO:0007669"/>
    <property type="project" value="UniProtKB-EC"/>
</dbReference>
<keyword evidence="8" id="KW-0732">Signal</keyword>
<dbReference type="SMART" id="SM01057">
    <property type="entry name" value="Carb_anhydrase"/>
    <property type="match status" value="1"/>
</dbReference>
<dbReference type="GO" id="GO:0008270">
    <property type="term" value="F:zinc ion binding"/>
    <property type="evidence" value="ECO:0007669"/>
    <property type="project" value="InterPro"/>
</dbReference>
<dbReference type="Pfam" id="PF00194">
    <property type="entry name" value="Carb_anhydrase"/>
    <property type="match status" value="1"/>
</dbReference>
<dbReference type="GO" id="GO:0005886">
    <property type="term" value="C:plasma membrane"/>
    <property type="evidence" value="ECO:0007669"/>
    <property type="project" value="TreeGrafter"/>
</dbReference>
<dbReference type="EMBL" id="CAJPEX010001443">
    <property type="protein sequence ID" value="CAG0919181.1"/>
    <property type="molecule type" value="Genomic_DNA"/>
</dbReference>
<keyword evidence="5" id="KW-0456">Lyase</keyword>
<feature type="region of interest" description="Disordered" evidence="7">
    <location>
        <begin position="339"/>
        <end position="362"/>
    </location>
</feature>
<dbReference type="OrthoDB" id="429145at2759"/>
<dbReference type="PROSITE" id="PS51144">
    <property type="entry name" value="ALPHA_CA_2"/>
    <property type="match status" value="1"/>
</dbReference>
<comment type="catalytic activity">
    <reaction evidence="6">
        <text>hydrogencarbonate + H(+) = CO2 + H2O</text>
        <dbReference type="Rhea" id="RHEA:10748"/>
        <dbReference type="ChEBI" id="CHEBI:15377"/>
        <dbReference type="ChEBI" id="CHEBI:15378"/>
        <dbReference type="ChEBI" id="CHEBI:16526"/>
        <dbReference type="ChEBI" id="CHEBI:17544"/>
        <dbReference type="EC" id="4.2.1.1"/>
    </reaction>
</comment>
<dbReference type="InterPro" id="IPR036398">
    <property type="entry name" value="CA_dom_sf"/>
</dbReference>
<dbReference type="SUPFAM" id="SSF51069">
    <property type="entry name" value="Carbonic anhydrase"/>
    <property type="match status" value="1"/>
</dbReference>
<dbReference type="AlphaFoldDB" id="A0A7R9BR12"/>
<evidence type="ECO:0000256" key="6">
    <source>
        <dbReference type="ARBA" id="ARBA00048348"/>
    </source>
</evidence>
<dbReference type="InterPro" id="IPR023561">
    <property type="entry name" value="Carbonic_anhydrase_a-class"/>
</dbReference>
<organism evidence="10">
    <name type="scientific">Notodromas monacha</name>
    <dbReference type="NCBI Taxonomy" id="399045"/>
    <lineage>
        <taxon>Eukaryota</taxon>
        <taxon>Metazoa</taxon>
        <taxon>Ecdysozoa</taxon>
        <taxon>Arthropoda</taxon>
        <taxon>Crustacea</taxon>
        <taxon>Oligostraca</taxon>
        <taxon>Ostracoda</taxon>
        <taxon>Podocopa</taxon>
        <taxon>Podocopida</taxon>
        <taxon>Cypridocopina</taxon>
        <taxon>Cypridoidea</taxon>
        <taxon>Cyprididae</taxon>
        <taxon>Notodromas</taxon>
    </lineage>
</organism>
<evidence type="ECO:0000313" key="11">
    <source>
        <dbReference type="Proteomes" id="UP000678499"/>
    </source>
</evidence>
<evidence type="ECO:0000256" key="8">
    <source>
        <dbReference type="SAM" id="SignalP"/>
    </source>
</evidence>
<evidence type="ECO:0000259" key="9">
    <source>
        <dbReference type="PROSITE" id="PS51144"/>
    </source>
</evidence>
<evidence type="ECO:0000256" key="5">
    <source>
        <dbReference type="ARBA" id="ARBA00023239"/>
    </source>
</evidence>
<evidence type="ECO:0000313" key="10">
    <source>
        <dbReference type="EMBL" id="CAD7279029.1"/>
    </source>
</evidence>
<keyword evidence="11" id="KW-1185">Reference proteome</keyword>
<dbReference type="EMBL" id="OA883480">
    <property type="protein sequence ID" value="CAD7279029.1"/>
    <property type="molecule type" value="Genomic_DNA"/>
</dbReference>
<proteinExistence type="inferred from homology"/>
<evidence type="ECO:0000256" key="4">
    <source>
        <dbReference type="ARBA" id="ARBA00022833"/>
    </source>
</evidence>
<dbReference type="PANTHER" id="PTHR18952">
    <property type="entry name" value="CARBONIC ANHYDRASE"/>
    <property type="match status" value="1"/>
</dbReference>
<sequence length="362" mass="40681">MFSLTAVKAFVTLALMTASWVEVVTSLEHVVSLTGDDTENPDFASRCVDSDQQEGRPVVEIDFDNARSFPQYEELDMEGLFKPLGDFQIIREPSQVKLIMPFDKDQSDQTPIMSGGELFGSYKLREVRIVWGRKNTLSSRHILAGERFPLEMHMIHQKVPLNKYSIRDIHQPMTDLAVIAVLFEESPKTSATFSNLVSIILGGKNESGGMQVTLGKMFPQDVDVFFRYEELMMDPSCQAHVSWTVFPTPARLPVKETLYKPGDGTESSKSIVDKEYVLNVDVRLMSPRQSAEMIPGLMAPPDLHHRPAYALIPPPQHDPYSDALDHRGINVYHVYQESLHHGDDQESPLEAVKISPKGEPGK</sequence>
<feature type="domain" description="Alpha-carbonic anhydrase" evidence="9">
    <location>
        <begin position="31"/>
        <end position="297"/>
    </location>
</feature>
<dbReference type="PANTHER" id="PTHR18952:SF265">
    <property type="entry name" value="CARBONIC ANHYDRASE"/>
    <property type="match status" value="1"/>
</dbReference>
<dbReference type="Gene3D" id="3.10.200.10">
    <property type="entry name" value="Alpha carbonic anhydrase"/>
    <property type="match status" value="1"/>
</dbReference>